<evidence type="ECO:0000313" key="4">
    <source>
        <dbReference type="Proteomes" id="UP000274822"/>
    </source>
</evidence>
<keyword evidence="2" id="KW-0472">Membrane</keyword>
<feature type="compositionally biased region" description="Basic and acidic residues" evidence="1">
    <location>
        <begin position="136"/>
        <end position="147"/>
    </location>
</feature>
<feature type="compositionally biased region" description="Polar residues" evidence="1">
    <location>
        <begin position="8"/>
        <end position="27"/>
    </location>
</feature>
<feature type="transmembrane region" description="Helical" evidence="2">
    <location>
        <begin position="80"/>
        <end position="98"/>
    </location>
</feature>
<sequence>MAKRQRVRNGNSNSILTPIESSNNTLPSPHRQYPAFPVHPAPCNIHPPMVRMTLPCRRRIVRHRGDALRPDVRPLADVPFVIYGAAFMICASISYYHLKRGDIAQHKQWSVRTFSVGFRSSSTGSWSHRSMQGGENKPEDRDAQFII</sequence>
<dbReference type="AlphaFoldDB" id="A0A433QP14"/>
<protein>
    <submittedName>
        <fullName evidence="3">Uncharacterized protein</fullName>
    </submittedName>
</protein>
<evidence type="ECO:0000256" key="2">
    <source>
        <dbReference type="SAM" id="Phobius"/>
    </source>
</evidence>
<keyword evidence="4" id="KW-1185">Reference proteome</keyword>
<accession>A0A433QP14</accession>
<evidence type="ECO:0000256" key="1">
    <source>
        <dbReference type="SAM" id="MobiDB-lite"/>
    </source>
</evidence>
<keyword evidence="2" id="KW-1133">Transmembrane helix</keyword>
<organism evidence="3 4">
    <name type="scientific">Jimgerdemannia flammicorona</name>
    <dbReference type="NCBI Taxonomy" id="994334"/>
    <lineage>
        <taxon>Eukaryota</taxon>
        <taxon>Fungi</taxon>
        <taxon>Fungi incertae sedis</taxon>
        <taxon>Mucoromycota</taxon>
        <taxon>Mucoromycotina</taxon>
        <taxon>Endogonomycetes</taxon>
        <taxon>Endogonales</taxon>
        <taxon>Endogonaceae</taxon>
        <taxon>Jimgerdemannia</taxon>
    </lineage>
</organism>
<feature type="region of interest" description="Disordered" evidence="1">
    <location>
        <begin position="122"/>
        <end position="147"/>
    </location>
</feature>
<name>A0A433QP14_9FUNG</name>
<keyword evidence="2" id="KW-0812">Transmembrane</keyword>
<evidence type="ECO:0000313" key="3">
    <source>
        <dbReference type="EMBL" id="RUS31498.1"/>
    </source>
</evidence>
<reference evidence="3 4" key="1">
    <citation type="journal article" date="2018" name="New Phytol.">
        <title>Phylogenomics of Endogonaceae and evolution of mycorrhizas within Mucoromycota.</title>
        <authorList>
            <person name="Chang Y."/>
            <person name="Desiro A."/>
            <person name="Na H."/>
            <person name="Sandor L."/>
            <person name="Lipzen A."/>
            <person name="Clum A."/>
            <person name="Barry K."/>
            <person name="Grigoriev I.V."/>
            <person name="Martin F.M."/>
            <person name="Stajich J.E."/>
            <person name="Smith M.E."/>
            <person name="Bonito G."/>
            <person name="Spatafora J.W."/>
        </authorList>
    </citation>
    <scope>NUCLEOTIDE SEQUENCE [LARGE SCALE GENOMIC DNA]</scope>
    <source>
        <strain evidence="3 4">AD002</strain>
    </source>
</reference>
<proteinExistence type="predicted"/>
<feature type="region of interest" description="Disordered" evidence="1">
    <location>
        <begin position="1"/>
        <end position="28"/>
    </location>
</feature>
<comment type="caution">
    <text evidence="3">The sequence shown here is derived from an EMBL/GenBank/DDBJ whole genome shotgun (WGS) entry which is preliminary data.</text>
</comment>
<dbReference type="EMBL" id="RBNJ01002896">
    <property type="protein sequence ID" value="RUS31498.1"/>
    <property type="molecule type" value="Genomic_DNA"/>
</dbReference>
<gene>
    <name evidence="3" type="ORF">BC938DRAFT_477700</name>
</gene>
<dbReference type="Proteomes" id="UP000274822">
    <property type="component" value="Unassembled WGS sequence"/>
</dbReference>